<reference evidence="2 3" key="1">
    <citation type="submission" date="2017-04" db="EMBL/GenBank/DDBJ databases">
        <title>Genome Sequence of the Model Brown-Rot Fungus Postia placenta SB12.</title>
        <authorList>
            <consortium name="DOE Joint Genome Institute"/>
            <person name="Gaskell J."/>
            <person name="Kersten P."/>
            <person name="Larrondo L.F."/>
            <person name="Canessa P."/>
            <person name="Martinez D."/>
            <person name="Hibbett D."/>
            <person name="Schmoll M."/>
            <person name="Kubicek C.P."/>
            <person name="Martinez A.T."/>
            <person name="Yadav J."/>
            <person name="Master E."/>
            <person name="Magnuson J.K."/>
            <person name="James T."/>
            <person name="Yaver D."/>
            <person name="Berka R."/>
            <person name="Labutti K."/>
            <person name="Lipzen A."/>
            <person name="Aerts A."/>
            <person name="Barry K."/>
            <person name="Henrissat B."/>
            <person name="Blanchette R."/>
            <person name="Grigoriev I."/>
            <person name="Cullen D."/>
        </authorList>
    </citation>
    <scope>NUCLEOTIDE SEQUENCE [LARGE SCALE GENOMIC DNA]</scope>
    <source>
        <strain evidence="2 3">MAD-698-R-SB12</strain>
    </source>
</reference>
<organism evidence="2 3">
    <name type="scientific">Postia placenta MAD-698-R-SB12</name>
    <dbReference type="NCBI Taxonomy" id="670580"/>
    <lineage>
        <taxon>Eukaryota</taxon>
        <taxon>Fungi</taxon>
        <taxon>Dikarya</taxon>
        <taxon>Basidiomycota</taxon>
        <taxon>Agaricomycotina</taxon>
        <taxon>Agaricomycetes</taxon>
        <taxon>Polyporales</taxon>
        <taxon>Adustoporiaceae</taxon>
        <taxon>Rhodonia</taxon>
    </lineage>
</organism>
<proteinExistence type="predicted"/>
<feature type="compositionally biased region" description="Acidic residues" evidence="1">
    <location>
        <begin position="83"/>
        <end position="108"/>
    </location>
</feature>
<dbReference type="EMBL" id="KZ110687">
    <property type="protein sequence ID" value="OSX55990.1"/>
    <property type="molecule type" value="Genomic_DNA"/>
</dbReference>
<dbReference type="OrthoDB" id="3243310at2759"/>
<dbReference type="Proteomes" id="UP000194127">
    <property type="component" value="Unassembled WGS sequence"/>
</dbReference>
<name>A0A1X6MI15_9APHY</name>
<feature type="region of interest" description="Disordered" evidence="1">
    <location>
        <begin position="1"/>
        <end position="110"/>
    </location>
</feature>
<dbReference type="RefSeq" id="XP_024332784.1">
    <property type="nucleotide sequence ID" value="XM_024487692.1"/>
</dbReference>
<feature type="compositionally biased region" description="Low complexity" evidence="1">
    <location>
        <begin position="55"/>
        <end position="64"/>
    </location>
</feature>
<evidence type="ECO:0000313" key="2">
    <source>
        <dbReference type="EMBL" id="OSX55990.1"/>
    </source>
</evidence>
<dbReference type="GeneID" id="36332641"/>
<protein>
    <submittedName>
        <fullName evidence="2">Uncharacterized protein</fullName>
    </submittedName>
</protein>
<feature type="compositionally biased region" description="Basic and acidic residues" evidence="1">
    <location>
        <begin position="67"/>
        <end position="76"/>
    </location>
</feature>
<evidence type="ECO:0000313" key="3">
    <source>
        <dbReference type="Proteomes" id="UP000194127"/>
    </source>
</evidence>
<sequence>MSIRSSPSHEPVQLPPPPPMRGKRREPAPQAGLRAARRMKPPPRVESTQPRETSPEPSSGSGEETAGEERFVDRYIQDGSAEAGDEQVEEDDGEWVDEEEEGEEEDLLQLEYHPSYVSNPQKRRRRWENRWDALMQAFQAVDRETDATLVLLAAPSHSTKLHALTSRSIRRDPALANSPKLSAIKSSFNSLATQRRTTRAHRVSLVQRLQLSSASSAAGSPGGEAREEDLRRALEAALGSLGEMGKIYEQREVRWRDEMRQLTEDRDRVEMLLRQTLGPVLHENGHGRS</sequence>
<keyword evidence="3" id="KW-1185">Reference proteome</keyword>
<dbReference type="STRING" id="670580.A0A1X6MI15"/>
<accession>A0A1X6MI15</accession>
<dbReference type="AlphaFoldDB" id="A0A1X6MI15"/>
<evidence type="ECO:0000256" key="1">
    <source>
        <dbReference type="SAM" id="MobiDB-lite"/>
    </source>
</evidence>
<gene>
    <name evidence="2" type="ORF">POSPLADRAFT_1161715</name>
</gene>